<dbReference type="EMBL" id="VCQV01000017">
    <property type="protein sequence ID" value="TWP35683.1"/>
    <property type="molecule type" value="Genomic_DNA"/>
</dbReference>
<reference evidence="1 2" key="2">
    <citation type="submission" date="2019-08" db="EMBL/GenBank/DDBJ databases">
        <title>Jejuicoccus antrihumi gen. nov., sp. nov., a new member of the family Dermacoccaceae isolated from a cave.</title>
        <authorList>
            <person name="Schumann P."/>
            <person name="Kim I.S."/>
        </authorList>
    </citation>
    <scope>NUCLEOTIDE SEQUENCE [LARGE SCALE GENOMIC DNA]</scope>
    <source>
        <strain evidence="1 2">C5-26</strain>
    </source>
</reference>
<comment type="caution">
    <text evidence="1">The sequence shown here is derived from an EMBL/GenBank/DDBJ whole genome shotgun (WGS) entry which is preliminary data.</text>
</comment>
<dbReference type="Gene3D" id="3.40.50.300">
    <property type="entry name" value="P-loop containing nucleotide triphosphate hydrolases"/>
    <property type="match status" value="1"/>
</dbReference>
<name>A0A563E0D0_9MICO</name>
<gene>
    <name evidence="1" type="ORF">FGL98_12780</name>
</gene>
<dbReference type="PANTHER" id="PTHR36978">
    <property type="entry name" value="P-LOOP CONTAINING NUCLEOTIDE TRIPHOSPHATE HYDROLASE"/>
    <property type="match status" value="1"/>
</dbReference>
<dbReference type="AlphaFoldDB" id="A0A563E0D0"/>
<dbReference type="Proteomes" id="UP000320244">
    <property type="component" value="Unassembled WGS sequence"/>
</dbReference>
<proteinExistence type="predicted"/>
<organism evidence="1 2">
    <name type="scientific">Leekyejoonella antrihumi</name>
    <dbReference type="NCBI Taxonomy" id="1660198"/>
    <lineage>
        <taxon>Bacteria</taxon>
        <taxon>Bacillati</taxon>
        <taxon>Actinomycetota</taxon>
        <taxon>Actinomycetes</taxon>
        <taxon>Micrococcales</taxon>
        <taxon>Dermacoccaceae</taxon>
        <taxon>Leekyejoonella</taxon>
    </lineage>
</organism>
<dbReference type="SUPFAM" id="SSF52540">
    <property type="entry name" value="P-loop containing nucleoside triphosphate hydrolases"/>
    <property type="match status" value="1"/>
</dbReference>
<dbReference type="InterPro" id="IPR040632">
    <property type="entry name" value="Sulfotransfer_4"/>
</dbReference>
<sequence>MDWRTELGDFDSCVDWPGCWQWREFAALWPQARVLLTVRDAQSWYDSALGSIHAWTAPGQDVGPPEVARLLAAVWDEHFGGWEGFLDRERAVAAYEAHVDDVRTSCPGDRLVQWQVSDGWQPLCDSLGVPIPDVPVPHLNARELP</sequence>
<protein>
    <recommendedName>
        <fullName evidence="3">Sulfotransferase family protein</fullName>
    </recommendedName>
</protein>
<evidence type="ECO:0000313" key="2">
    <source>
        <dbReference type="Proteomes" id="UP000320244"/>
    </source>
</evidence>
<keyword evidence="2" id="KW-1185">Reference proteome</keyword>
<dbReference type="OrthoDB" id="5145848at2"/>
<evidence type="ECO:0008006" key="3">
    <source>
        <dbReference type="Google" id="ProtNLM"/>
    </source>
</evidence>
<reference evidence="1 2" key="1">
    <citation type="submission" date="2019-05" db="EMBL/GenBank/DDBJ databases">
        <authorList>
            <person name="Lee S.D."/>
        </authorList>
    </citation>
    <scope>NUCLEOTIDE SEQUENCE [LARGE SCALE GENOMIC DNA]</scope>
    <source>
        <strain evidence="1 2">C5-26</strain>
    </source>
</reference>
<dbReference type="InterPro" id="IPR027417">
    <property type="entry name" value="P-loop_NTPase"/>
</dbReference>
<dbReference type="Pfam" id="PF17784">
    <property type="entry name" value="Sulfotransfer_4"/>
    <property type="match status" value="1"/>
</dbReference>
<dbReference type="PANTHER" id="PTHR36978:SF4">
    <property type="entry name" value="P-LOOP CONTAINING NUCLEOSIDE TRIPHOSPHATE HYDROLASE PROTEIN"/>
    <property type="match status" value="1"/>
</dbReference>
<accession>A0A563E0D0</accession>
<evidence type="ECO:0000313" key="1">
    <source>
        <dbReference type="EMBL" id="TWP35683.1"/>
    </source>
</evidence>